<dbReference type="EMBL" id="JAGSSW010000002">
    <property type="protein sequence ID" value="MBR8463389.1"/>
    <property type="molecule type" value="Genomic_DNA"/>
</dbReference>
<dbReference type="InterPro" id="IPR006668">
    <property type="entry name" value="Mg_transptr_MgtE_intracell_dom"/>
</dbReference>
<sequence>MFLFAFLAVFFNHVLAYDIPVDCTQIFEARKAEILKEMEKVDEQRQALEAFRASTQALYDDSLAKLNKKEADINATMKTIEQKRKDIDTQIAQNQKILTELRAMTTDKVNESYSKMKDQAAADVLSQMSRAQAASIMYALEPKKISTIMAKMEPKTASEITTLLTKGPPFVDMIDETKLDSPAGSINIQ</sequence>
<proteinExistence type="predicted"/>
<organism evidence="2 3">
    <name type="scientific">Campylobacter anatolicus</name>
    <dbReference type="NCBI Taxonomy" id="2829105"/>
    <lineage>
        <taxon>Bacteria</taxon>
        <taxon>Pseudomonadati</taxon>
        <taxon>Campylobacterota</taxon>
        <taxon>Epsilonproteobacteria</taxon>
        <taxon>Campylobacterales</taxon>
        <taxon>Campylobacteraceae</taxon>
        <taxon>Campylobacter</taxon>
    </lineage>
</organism>
<keyword evidence="3" id="KW-1185">Reference proteome</keyword>
<dbReference type="Pfam" id="PF03448">
    <property type="entry name" value="MgtE_N"/>
    <property type="match status" value="1"/>
</dbReference>
<dbReference type="InterPro" id="IPR038076">
    <property type="entry name" value="MgtE_N_sf"/>
</dbReference>
<dbReference type="Gene3D" id="1.25.60.10">
    <property type="entry name" value="MgtE N-terminal domain-like"/>
    <property type="match status" value="1"/>
</dbReference>
<reference evidence="2 3" key="1">
    <citation type="submission" date="2021-04" db="EMBL/GenBank/DDBJ databases">
        <title>Molecular and phenotypic characterization and identification of bacterial isolates recovered from the Anatolian ground squirrels (Spermophilus xanthoprymnus) and which have the potential to form a new species in the Campylobacter genus.</title>
        <authorList>
            <person name="Aydin F."/>
            <person name="Abay S."/>
            <person name="Kayman T."/>
            <person name="Karakaya E."/>
            <person name="Mustak H.K."/>
            <person name="Mustak I.B."/>
            <person name="Bilgin N."/>
            <person name="Duzler A."/>
            <person name="Sahin O."/>
            <person name="Guran O."/>
            <person name="Saticioglu I.B."/>
        </authorList>
    </citation>
    <scope>NUCLEOTIDE SEQUENCE [LARGE SCALE GENOMIC DNA]</scope>
    <source>
        <strain evidence="3">faydin-G24</strain>
    </source>
</reference>
<dbReference type="Proteomes" id="UP000682951">
    <property type="component" value="Unassembled WGS sequence"/>
</dbReference>
<name>A0ABS5HGI1_9BACT</name>
<comment type="caution">
    <text evidence="2">The sequence shown here is derived from an EMBL/GenBank/DDBJ whole genome shotgun (WGS) entry which is preliminary data.</text>
</comment>
<dbReference type="SUPFAM" id="SSF158791">
    <property type="entry name" value="MgtE N-terminal domain-like"/>
    <property type="match status" value="1"/>
</dbReference>
<evidence type="ECO:0000313" key="3">
    <source>
        <dbReference type="Proteomes" id="UP000682951"/>
    </source>
</evidence>
<gene>
    <name evidence="2" type="ORF">KDD93_02235</name>
</gene>
<feature type="domain" description="Magnesium transporter MgtE intracellular" evidence="1">
    <location>
        <begin position="71"/>
        <end position="164"/>
    </location>
</feature>
<protein>
    <submittedName>
        <fullName evidence="2">MotE family protein</fullName>
    </submittedName>
</protein>
<evidence type="ECO:0000313" key="2">
    <source>
        <dbReference type="EMBL" id="MBR8463389.1"/>
    </source>
</evidence>
<accession>A0ABS5HGI1</accession>
<evidence type="ECO:0000259" key="1">
    <source>
        <dbReference type="Pfam" id="PF03448"/>
    </source>
</evidence>